<dbReference type="InterPro" id="IPR049427">
    <property type="entry name" value="Acyl-ACP_TE_C"/>
</dbReference>
<accession>A0AA88XLX0</accession>
<protein>
    <recommendedName>
        <fullName evidence="1">Acyl-ACP thioesterase-like C-terminal domain-containing protein</fullName>
    </recommendedName>
</protein>
<keyword evidence="3" id="KW-1185">Reference proteome</keyword>
<organism evidence="2 3">
    <name type="scientific">Pinctada imbricata</name>
    <name type="common">Atlantic pearl-oyster</name>
    <name type="synonym">Pinctada martensii</name>
    <dbReference type="NCBI Taxonomy" id="66713"/>
    <lineage>
        <taxon>Eukaryota</taxon>
        <taxon>Metazoa</taxon>
        <taxon>Spiralia</taxon>
        <taxon>Lophotrochozoa</taxon>
        <taxon>Mollusca</taxon>
        <taxon>Bivalvia</taxon>
        <taxon>Autobranchia</taxon>
        <taxon>Pteriomorphia</taxon>
        <taxon>Pterioida</taxon>
        <taxon>Pterioidea</taxon>
        <taxon>Pteriidae</taxon>
        <taxon>Pinctada</taxon>
    </lineage>
</organism>
<comment type="caution">
    <text evidence="2">The sequence shown here is derived from an EMBL/GenBank/DDBJ whole genome shotgun (WGS) entry which is preliminary data.</text>
</comment>
<dbReference type="Gene3D" id="3.10.129.10">
    <property type="entry name" value="Hotdog Thioesterase"/>
    <property type="match status" value="1"/>
</dbReference>
<name>A0AA88XLX0_PINIB</name>
<dbReference type="AlphaFoldDB" id="A0AA88XLX0"/>
<feature type="domain" description="Acyl-ACP thioesterase-like C-terminal" evidence="1">
    <location>
        <begin position="175"/>
        <end position="271"/>
    </location>
</feature>
<proteinExistence type="predicted"/>
<dbReference type="Pfam" id="PF20791">
    <property type="entry name" value="Acyl-ACP_TE_C"/>
    <property type="match status" value="1"/>
</dbReference>
<evidence type="ECO:0000313" key="2">
    <source>
        <dbReference type="EMBL" id="KAK3087845.1"/>
    </source>
</evidence>
<dbReference type="PANTHER" id="PTHR34487">
    <property type="entry name" value="ACYL-ACP THIOESTERASE"/>
    <property type="match status" value="1"/>
</dbReference>
<sequence>MSHYTINTVEGDRAEIVFHGVPYADFDRTGHWSIWAIAKMFEASRLIPLYHGFLHFQQVDGAHHGLVVRKQVLRLNPKLHQNMSIFSNLMMKFNLEVLSLGKTSVTYVSRFTDGESGELLAENFVKFVRINRKTRRAAEFPSFFQEMYGVMNGKETLPFLDKRIIAGQPPQDAYTYKVLVRSSDTDRNRHVNQAMYVKYCMDCATEAAINKYYKNFDSDMCMYTTTKWEIDYIGESGTRDLLEIVTWQSCDDLRHIGFLIRMEQKEIFRASTMFELQKQISPVKRNKSARL</sequence>
<evidence type="ECO:0000259" key="1">
    <source>
        <dbReference type="Pfam" id="PF20791"/>
    </source>
</evidence>
<dbReference type="InterPro" id="IPR029069">
    <property type="entry name" value="HotDog_dom_sf"/>
</dbReference>
<dbReference type="Proteomes" id="UP001186944">
    <property type="component" value="Unassembled WGS sequence"/>
</dbReference>
<dbReference type="SUPFAM" id="SSF54637">
    <property type="entry name" value="Thioesterase/thiol ester dehydrase-isomerase"/>
    <property type="match status" value="2"/>
</dbReference>
<gene>
    <name evidence="2" type="ORF">FSP39_011420</name>
</gene>
<dbReference type="PANTHER" id="PTHR34487:SF1">
    <property type="entry name" value="ACYL-ACP THIOESTERASE"/>
    <property type="match status" value="1"/>
</dbReference>
<dbReference type="EMBL" id="VSWD01000011">
    <property type="protein sequence ID" value="KAK3087845.1"/>
    <property type="molecule type" value="Genomic_DNA"/>
</dbReference>
<evidence type="ECO:0000313" key="3">
    <source>
        <dbReference type="Proteomes" id="UP001186944"/>
    </source>
</evidence>
<reference evidence="2" key="1">
    <citation type="submission" date="2019-08" db="EMBL/GenBank/DDBJ databases">
        <title>The improved chromosome-level genome for the pearl oyster Pinctada fucata martensii using PacBio sequencing and Hi-C.</title>
        <authorList>
            <person name="Zheng Z."/>
        </authorList>
    </citation>
    <scope>NUCLEOTIDE SEQUENCE</scope>
    <source>
        <strain evidence="2">ZZ-2019</strain>
        <tissue evidence="2">Adductor muscle</tissue>
    </source>
</reference>